<comment type="caution">
    <text evidence="4">The sequence shown here is derived from an EMBL/GenBank/DDBJ whole genome shotgun (WGS) entry which is preliminary data.</text>
</comment>
<dbReference type="GO" id="GO:0008714">
    <property type="term" value="F:AMP nucleosidase activity"/>
    <property type="evidence" value="ECO:0007669"/>
    <property type="project" value="UniProtKB-EC"/>
</dbReference>
<dbReference type="EMBL" id="APQM01000011">
    <property type="protein sequence ID" value="EOQ66256.1"/>
    <property type="molecule type" value="Genomic_DNA"/>
</dbReference>
<evidence type="ECO:0000256" key="1">
    <source>
        <dbReference type="ARBA" id="ARBA00000274"/>
    </source>
</evidence>
<keyword evidence="3" id="KW-0378">Hydrolase</keyword>
<proteinExistence type="inferred from homology"/>
<protein>
    <recommendedName>
        <fullName evidence="3">Cytokinin riboside 5'-monophosphate phosphoribohydrolase</fullName>
        <ecNumber evidence="3">3.2.2.n1</ecNumber>
    </recommendedName>
</protein>
<accession>R8YAX0</accession>
<evidence type="ECO:0000313" key="4">
    <source>
        <dbReference type="EMBL" id="EOQ66256.1"/>
    </source>
</evidence>
<sequence length="246" mass="27180">MSFFLTQSDGNGWVYFRQGFAEKHLPIRYFAKKNSIDSLVCQHDSSIKRFFYTMKSICIFCGSSLGSNPIFQQIAQATGEAIAKQGKTLVYGGGRSGLMGVVADSALQAGGQVIGVIPRALVDRELAHPGLTRLYVVENMHERKTKMADLSDGFIALPGGAGTLEEIFEQWTWAQLGIHQKPCAFLNVAGFYEDLLKMIQGTVDNGFSQARFVDKLIASDNIEDILQQFEQYQAPAPKWTNADVQP</sequence>
<comment type="catalytic activity">
    <reaction evidence="1">
        <text>AMP + H2O = D-ribose 5-phosphate + adenine</text>
        <dbReference type="Rhea" id="RHEA:20129"/>
        <dbReference type="ChEBI" id="CHEBI:15377"/>
        <dbReference type="ChEBI" id="CHEBI:16708"/>
        <dbReference type="ChEBI" id="CHEBI:78346"/>
        <dbReference type="ChEBI" id="CHEBI:456215"/>
        <dbReference type="EC" id="3.2.2.4"/>
    </reaction>
</comment>
<dbReference type="EC" id="3.2.2.n1" evidence="3"/>
<dbReference type="Pfam" id="PF03641">
    <property type="entry name" value="Lysine_decarbox"/>
    <property type="match status" value="1"/>
</dbReference>
<dbReference type="InterPro" id="IPR005269">
    <property type="entry name" value="LOG"/>
</dbReference>
<dbReference type="PANTHER" id="PTHR31223">
    <property type="entry name" value="LOG FAMILY PROTEIN YJL055W"/>
    <property type="match status" value="1"/>
</dbReference>
<dbReference type="PANTHER" id="PTHR31223:SF70">
    <property type="entry name" value="LOG FAMILY PROTEIN YJL055W"/>
    <property type="match status" value="1"/>
</dbReference>
<reference evidence="4 5" key="1">
    <citation type="submission" date="2013-02" db="EMBL/GenBank/DDBJ databases">
        <title>The Genome Sequence of Acinetobacter sp. ANC 4050.</title>
        <authorList>
            <consortium name="The Broad Institute Genome Sequencing Platform"/>
            <consortium name="The Broad Institute Genome Sequencing Center for Infectious Disease"/>
            <person name="Cerqueira G."/>
            <person name="Feldgarden M."/>
            <person name="Courvalin P."/>
            <person name="Perichon B."/>
            <person name="Grillot-Courvalin C."/>
            <person name="Clermont D."/>
            <person name="Rocha E."/>
            <person name="Yoon E.-J."/>
            <person name="Nemec A."/>
            <person name="Walker B."/>
            <person name="Young S.K."/>
            <person name="Zeng Q."/>
            <person name="Gargeya S."/>
            <person name="Fitzgerald M."/>
            <person name="Haas B."/>
            <person name="Abouelleil A."/>
            <person name="Alvarado L."/>
            <person name="Arachchi H.M."/>
            <person name="Berlin A.M."/>
            <person name="Chapman S.B."/>
            <person name="Dewar J."/>
            <person name="Goldberg J."/>
            <person name="Griggs A."/>
            <person name="Gujja S."/>
            <person name="Hansen M."/>
            <person name="Howarth C."/>
            <person name="Imamovic A."/>
            <person name="Larimer J."/>
            <person name="McCowan C."/>
            <person name="Murphy C."/>
            <person name="Neiman D."/>
            <person name="Pearson M."/>
            <person name="Priest M."/>
            <person name="Roberts A."/>
            <person name="Saif S."/>
            <person name="Shea T."/>
            <person name="Sisk P."/>
            <person name="Sykes S."/>
            <person name="Wortman J."/>
            <person name="Nusbaum C."/>
            <person name="Birren B."/>
        </authorList>
    </citation>
    <scope>NUCLEOTIDE SEQUENCE [LARGE SCALE GENOMIC DNA]</scope>
    <source>
        <strain evidence="4 5">ANC 4050</strain>
    </source>
</reference>
<keyword evidence="3" id="KW-0203">Cytokinin biosynthesis</keyword>
<gene>
    <name evidence="4" type="ORF">F931_03253</name>
</gene>
<dbReference type="NCBIfam" id="TIGR00730">
    <property type="entry name" value="Rossman fold protein, TIGR00730 family"/>
    <property type="match status" value="1"/>
</dbReference>
<comment type="similarity">
    <text evidence="2 3">Belongs to the LOG family.</text>
</comment>
<evidence type="ECO:0000256" key="2">
    <source>
        <dbReference type="ARBA" id="ARBA00006763"/>
    </source>
</evidence>
<dbReference type="InterPro" id="IPR031100">
    <property type="entry name" value="LOG_fam"/>
</dbReference>
<evidence type="ECO:0000256" key="3">
    <source>
        <dbReference type="RuleBase" id="RU363015"/>
    </source>
</evidence>
<dbReference type="Gene3D" id="3.40.50.450">
    <property type="match status" value="1"/>
</dbReference>
<dbReference type="GO" id="GO:0009691">
    <property type="term" value="P:cytokinin biosynthetic process"/>
    <property type="evidence" value="ECO:0007669"/>
    <property type="project" value="UniProtKB-UniRule"/>
</dbReference>
<name>R8YAX0_ACIPI</name>
<dbReference type="AlphaFoldDB" id="R8YAX0"/>
<dbReference type="PATRIC" id="fig|1217691.3.peg.3192"/>
<organism evidence="4 5">
    <name type="scientific">Acinetobacter pittii ANC 4050</name>
    <dbReference type="NCBI Taxonomy" id="1217691"/>
    <lineage>
        <taxon>Bacteria</taxon>
        <taxon>Pseudomonadati</taxon>
        <taxon>Pseudomonadota</taxon>
        <taxon>Gammaproteobacteria</taxon>
        <taxon>Moraxellales</taxon>
        <taxon>Moraxellaceae</taxon>
        <taxon>Acinetobacter</taxon>
        <taxon>Acinetobacter calcoaceticus/baumannii complex</taxon>
    </lineage>
</organism>
<dbReference type="HOGENOM" id="CLU_058336_4_2_6"/>
<dbReference type="GO" id="GO:0005829">
    <property type="term" value="C:cytosol"/>
    <property type="evidence" value="ECO:0007669"/>
    <property type="project" value="TreeGrafter"/>
</dbReference>
<dbReference type="SUPFAM" id="SSF102405">
    <property type="entry name" value="MCP/YpsA-like"/>
    <property type="match status" value="1"/>
</dbReference>
<dbReference type="Proteomes" id="UP000014024">
    <property type="component" value="Unassembled WGS sequence"/>
</dbReference>
<evidence type="ECO:0000313" key="5">
    <source>
        <dbReference type="Proteomes" id="UP000014024"/>
    </source>
</evidence>